<evidence type="ECO:0000259" key="2">
    <source>
        <dbReference type="PROSITE" id="PS50011"/>
    </source>
</evidence>
<evidence type="ECO:0000313" key="4">
    <source>
        <dbReference type="Proteomes" id="UP001287356"/>
    </source>
</evidence>
<protein>
    <recommendedName>
        <fullName evidence="2">Protein kinase domain-containing protein</fullName>
    </recommendedName>
</protein>
<dbReference type="AlphaFoldDB" id="A0AAE0ND30"/>
<reference evidence="3" key="2">
    <citation type="submission" date="2023-06" db="EMBL/GenBank/DDBJ databases">
        <authorList>
            <consortium name="Lawrence Berkeley National Laboratory"/>
            <person name="Haridas S."/>
            <person name="Hensen N."/>
            <person name="Bonometti L."/>
            <person name="Westerberg I."/>
            <person name="Brannstrom I.O."/>
            <person name="Guillou S."/>
            <person name="Cros-Aarteil S."/>
            <person name="Calhoun S."/>
            <person name="Kuo A."/>
            <person name="Mondo S."/>
            <person name="Pangilinan J."/>
            <person name="Riley R."/>
            <person name="Labutti K."/>
            <person name="Andreopoulos B."/>
            <person name="Lipzen A."/>
            <person name="Chen C."/>
            <person name="Yanf M."/>
            <person name="Daum C."/>
            <person name="Ng V."/>
            <person name="Clum A."/>
            <person name="Steindorff A."/>
            <person name="Ohm R."/>
            <person name="Martin F."/>
            <person name="Silar P."/>
            <person name="Natvig D."/>
            <person name="Lalanne C."/>
            <person name="Gautier V."/>
            <person name="Ament-Velasquez S.L."/>
            <person name="Kruys A."/>
            <person name="Hutchinson M.I."/>
            <person name="Powell A.J."/>
            <person name="Barry K."/>
            <person name="Miller A.N."/>
            <person name="Grigoriev I.V."/>
            <person name="Debuchy R."/>
            <person name="Gladieux P."/>
            <person name="Thoren M.H."/>
            <person name="Johannesson H."/>
        </authorList>
    </citation>
    <scope>NUCLEOTIDE SEQUENCE</scope>
    <source>
        <strain evidence="3">CBS 958.72</strain>
    </source>
</reference>
<gene>
    <name evidence="3" type="ORF">B0T24DRAFT_568694</name>
</gene>
<dbReference type="SMART" id="SM00220">
    <property type="entry name" value="S_TKc"/>
    <property type="match status" value="1"/>
</dbReference>
<dbReference type="SUPFAM" id="SSF56112">
    <property type="entry name" value="Protein kinase-like (PK-like)"/>
    <property type="match status" value="1"/>
</dbReference>
<comment type="caution">
    <text evidence="3">The sequence shown here is derived from an EMBL/GenBank/DDBJ whole genome shotgun (WGS) entry which is preliminary data.</text>
</comment>
<dbReference type="EMBL" id="JAULSN010000002">
    <property type="protein sequence ID" value="KAK3378973.1"/>
    <property type="molecule type" value="Genomic_DNA"/>
</dbReference>
<feature type="domain" description="Protein kinase" evidence="2">
    <location>
        <begin position="137"/>
        <end position="474"/>
    </location>
</feature>
<dbReference type="Pfam" id="PF00069">
    <property type="entry name" value="Pkinase"/>
    <property type="match status" value="1"/>
</dbReference>
<accession>A0AAE0ND30</accession>
<dbReference type="Proteomes" id="UP001287356">
    <property type="component" value="Unassembled WGS sequence"/>
</dbReference>
<dbReference type="InterPro" id="IPR011009">
    <property type="entry name" value="Kinase-like_dom_sf"/>
</dbReference>
<name>A0AAE0ND30_9PEZI</name>
<evidence type="ECO:0000313" key="3">
    <source>
        <dbReference type="EMBL" id="KAK3378973.1"/>
    </source>
</evidence>
<dbReference type="Pfam" id="PF06985">
    <property type="entry name" value="HET"/>
    <property type="match status" value="1"/>
</dbReference>
<dbReference type="GO" id="GO:0004672">
    <property type="term" value="F:protein kinase activity"/>
    <property type="evidence" value="ECO:0007669"/>
    <property type="project" value="InterPro"/>
</dbReference>
<dbReference type="PANTHER" id="PTHR33112">
    <property type="entry name" value="DOMAIN PROTEIN, PUTATIVE-RELATED"/>
    <property type="match status" value="1"/>
</dbReference>
<dbReference type="GO" id="GO:0005524">
    <property type="term" value="F:ATP binding"/>
    <property type="evidence" value="ECO:0007669"/>
    <property type="project" value="InterPro"/>
</dbReference>
<organism evidence="3 4">
    <name type="scientific">Lasiosphaeria ovina</name>
    <dbReference type="NCBI Taxonomy" id="92902"/>
    <lineage>
        <taxon>Eukaryota</taxon>
        <taxon>Fungi</taxon>
        <taxon>Dikarya</taxon>
        <taxon>Ascomycota</taxon>
        <taxon>Pezizomycotina</taxon>
        <taxon>Sordariomycetes</taxon>
        <taxon>Sordariomycetidae</taxon>
        <taxon>Sordariales</taxon>
        <taxon>Lasiosphaeriaceae</taxon>
        <taxon>Lasiosphaeria</taxon>
    </lineage>
</organism>
<dbReference type="PROSITE" id="PS50011">
    <property type="entry name" value="PROTEIN_KINASE_DOM"/>
    <property type="match status" value="1"/>
</dbReference>
<dbReference type="Gene3D" id="1.10.510.10">
    <property type="entry name" value="Transferase(Phosphotransferase) domain 1"/>
    <property type="match status" value="1"/>
</dbReference>
<reference evidence="3" key="1">
    <citation type="journal article" date="2023" name="Mol. Phylogenet. Evol.">
        <title>Genome-scale phylogeny and comparative genomics of the fungal order Sordariales.</title>
        <authorList>
            <person name="Hensen N."/>
            <person name="Bonometti L."/>
            <person name="Westerberg I."/>
            <person name="Brannstrom I.O."/>
            <person name="Guillou S."/>
            <person name="Cros-Aarteil S."/>
            <person name="Calhoun S."/>
            <person name="Haridas S."/>
            <person name="Kuo A."/>
            <person name="Mondo S."/>
            <person name="Pangilinan J."/>
            <person name="Riley R."/>
            <person name="LaButti K."/>
            <person name="Andreopoulos B."/>
            <person name="Lipzen A."/>
            <person name="Chen C."/>
            <person name="Yan M."/>
            <person name="Daum C."/>
            <person name="Ng V."/>
            <person name="Clum A."/>
            <person name="Steindorff A."/>
            <person name="Ohm R.A."/>
            <person name="Martin F."/>
            <person name="Silar P."/>
            <person name="Natvig D.O."/>
            <person name="Lalanne C."/>
            <person name="Gautier V."/>
            <person name="Ament-Velasquez S.L."/>
            <person name="Kruys A."/>
            <person name="Hutchinson M.I."/>
            <person name="Powell A.J."/>
            <person name="Barry K."/>
            <person name="Miller A.N."/>
            <person name="Grigoriev I.V."/>
            <person name="Debuchy R."/>
            <person name="Gladieux P."/>
            <person name="Hiltunen Thoren M."/>
            <person name="Johannesson H."/>
        </authorList>
    </citation>
    <scope>NUCLEOTIDE SEQUENCE</scope>
    <source>
        <strain evidence="3">CBS 958.72</strain>
    </source>
</reference>
<dbReference type="CDD" id="cd00180">
    <property type="entry name" value="PKc"/>
    <property type="match status" value="1"/>
</dbReference>
<dbReference type="InterPro" id="IPR010730">
    <property type="entry name" value="HET"/>
</dbReference>
<evidence type="ECO:0000256" key="1">
    <source>
        <dbReference type="SAM" id="MobiDB-lite"/>
    </source>
</evidence>
<keyword evidence="4" id="KW-1185">Reference proteome</keyword>
<dbReference type="InterPro" id="IPR000719">
    <property type="entry name" value="Prot_kinase_dom"/>
</dbReference>
<proteinExistence type="predicted"/>
<sequence length="1230" mass="139906">MKDNGIDYKPFFPAEKINRLVTNDRVAAVLWRKPSDSLVIFVSQHARKMFLALVCGGVCSVKDLECIMQSCQAHGMTDDKLPIQAMACMGQGNDPRKCSPKHGPWLNVFHDSRWNRLKYGFRRDQCVLNAPVFSDRDFRYELTAECVLPFIWKAPDERDGHFSIPCREPLRVALKKMKPLNEWGYNVGSAWEHEVLALTEIRELRHKHLIRPLAAIKHGLEYYIMFEWAEGGSLRDVWKSKDKTDRYLTPERVMCVLEQLLGLAGALAALHNTNTRTSTGLATRAPSLQPASASSRTTTRRHLDTESEVHWRHGDLKPDNILHFKDHSSQRWLGTLKIADLGLAKQHFDKTSRRDEGTKQRYTTSQYEAPEAITNLESPRSRRYDIWSMGCIILEFVIVLLYGPDGLTAFYRERELDQASTDTLYFTLNTHNGPAHVSHIAKHWMEQILRNSECRRPEGSAISDLISLVRDRLLIVPLPADNMTEDQKKICRADASELQRELERMRGLALKRGDSYLLGEPERQHRSIPFPCSVQEPETRKEGQRYLKAPGPQAPWRELPFDKAWNYPVDNDFAAEFLRDTLYNTNVFPLVRLDVVLCENCAQASNWTSTSWIMRFEGEEPLNCRLHDLTLRACGLKPLANETTNLKVQRIGSNLYINGYSSPVLCLFKSPSLSAFYATPENAFSDIQTGFPDLQQVRDSMYFKLLSDWLRDCNAKHPQCNHGNSLKTPNSSARRLLPTRLIDVSQRPRSSRKEIDSVRLVVTARLPDHELHTDPRYIALSHPWGIRSQNNHFCTTRQNLTGRIEDGILVATLPATLQDAVTVTRELGIRYLWIDTICIIQGPDGDFDTEARLMESVFSLAYCVIAASRASGTSSGFLSPRRSRDFIALKTSNNSSSTTLYITTPLDDFQSDVIDGPLNKRGWVLQERALARRTIYFAASQTYFECGAGVRCETLTKMTNNQASFLGDPAFPTVALRSSKGAKIRLYELLYKTYSALHFTKIWDRPIAIAGLEQRLVWAFNTHGGYGVFDGQFFGRSLLWKRDEKAEENEVMKAIEFPVGDRRYYHVPTWSWMAYEGVIDFMDVPFDGVEWQHSEEEGVLSPWGRMAEQKKEEEVPHGDVVWHTGKANERTVLSAVGRALAVPLEEAETKIVYDGGRDLRRGQVSEVRVVVVGRQKTGNQHATNVGVLQHYVLVVGQRQDNGTAYRRLGVARLPGSWIDQKGPGRKISVV</sequence>
<feature type="region of interest" description="Disordered" evidence="1">
    <location>
        <begin position="278"/>
        <end position="305"/>
    </location>
</feature>
<dbReference type="PANTHER" id="PTHR33112:SF10">
    <property type="entry name" value="TOL"/>
    <property type="match status" value="1"/>
</dbReference>